<evidence type="ECO:0000313" key="2">
    <source>
        <dbReference type="Proteomes" id="UP001338137"/>
    </source>
</evidence>
<organism evidence="1 2">
    <name type="scientific">Paenibacillus alba</name>
    <dbReference type="NCBI Taxonomy" id="1197127"/>
    <lineage>
        <taxon>Bacteria</taxon>
        <taxon>Bacillati</taxon>
        <taxon>Bacillota</taxon>
        <taxon>Bacilli</taxon>
        <taxon>Bacillales</taxon>
        <taxon>Paenibacillaceae</taxon>
        <taxon>Paenibacillus</taxon>
    </lineage>
</organism>
<accession>A0ABU6GAT2</accession>
<evidence type="ECO:0000313" key="1">
    <source>
        <dbReference type="EMBL" id="MEC0231306.1"/>
    </source>
</evidence>
<name>A0ABU6GAT2_9BACL</name>
<dbReference type="EMBL" id="JARLKY010000090">
    <property type="protein sequence ID" value="MEC0231306.1"/>
    <property type="molecule type" value="Genomic_DNA"/>
</dbReference>
<gene>
    <name evidence="1" type="ORF">P4I72_29830</name>
</gene>
<dbReference type="RefSeq" id="WP_326075293.1">
    <property type="nucleotide sequence ID" value="NZ_JARLKY010000090.1"/>
</dbReference>
<reference evidence="1 2" key="1">
    <citation type="submission" date="2023-03" db="EMBL/GenBank/DDBJ databases">
        <title>Bacillus Genome Sequencing.</title>
        <authorList>
            <person name="Dunlap C."/>
        </authorList>
    </citation>
    <scope>NUCLEOTIDE SEQUENCE [LARGE SCALE GENOMIC DNA]</scope>
    <source>
        <strain evidence="1 2">BD-533</strain>
    </source>
</reference>
<dbReference type="Proteomes" id="UP001338137">
    <property type="component" value="Unassembled WGS sequence"/>
</dbReference>
<sequence>MNTNVYVHVNERLQQRRNELEEFVSRIDDAQREDWLSSYGADYERQKASIQIMLNKCHTLSIITG</sequence>
<proteinExistence type="predicted"/>
<keyword evidence="2" id="KW-1185">Reference proteome</keyword>
<comment type="caution">
    <text evidence="1">The sequence shown here is derived from an EMBL/GenBank/DDBJ whole genome shotgun (WGS) entry which is preliminary data.</text>
</comment>
<protein>
    <submittedName>
        <fullName evidence="1">Uncharacterized protein</fullName>
    </submittedName>
</protein>